<name>A0A4Z2E2A1_9TELE</name>
<evidence type="ECO:0000313" key="3">
    <source>
        <dbReference type="Proteomes" id="UP000314294"/>
    </source>
</evidence>
<feature type="compositionally biased region" description="Low complexity" evidence="1">
    <location>
        <begin position="13"/>
        <end position="25"/>
    </location>
</feature>
<protein>
    <submittedName>
        <fullName evidence="2">Uncharacterized protein</fullName>
    </submittedName>
</protein>
<organism evidence="2 3">
    <name type="scientific">Liparis tanakae</name>
    <name type="common">Tanaka's snailfish</name>
    <dbReference type="NCBI Taxonomy" id="230148"/>
    <lineage>
        <taxon>Eukaryota</taxon>
        <taxon>Metazoa</taxon>
        <taxon>Chordata</taxon>
        <taxon>Craniata</taxon>
        <taxon>Vertebrata</taxon>
        <taxon>Euteleostomi</taxon>
        <taxon>Actinopterygii</taxon>
        <taxon>Neopterygii</taxon>
        <taxon>Teleostei</taxon>
        <taxon>Neoteleostei</taxon>
        <taxon>Acanthomorphata</taxon>
        <taxon>Eupercaria</taxon>
        <taxon>Perciformes</taxon>
        <taxon>Cottioidei</taxon>
        <taxon>Cottales</taxon>
        <taxon>Liparidae</taxon>
        <taxon>Liparis</taxon>
    </lineage>
</organism>
<proteinExistence type="predicted"/>
<accession>A0A4Z2E2A1</accession>
<dbReference type="EMBL" id="SRLO01022159">
    <property type="protein sequence ID" value="TNN22502.1"/>
    <property type="molecule type" value="Genomic_DNA"/>
</dbReference>
<evidence type="ECO:0000313" key="2">
    <source>
        <dbReference type="EMBL" id="TNN22502.1"/>
    </source>
</evidence>
<keyword evidence="3" id="KW-1185">Reference proteome</keyword>
<sequence>MRPMRRCAIMQIPPTTSPAARAPAPTRHRQREPSAPRTRRGNTRENSVCVCVRWSERSRVTVSVARGRRRC</sequence>
<dbReference type="Proteomes" id="UP000314294">
    <property type="component" value="Unassembled WGS sequence"/>
</dbReference>
<feature type="region of interest" description="Disordered" evidence="1">
    <location>
        <begin position="11"/>
        <end position="46"/>
    </location>
</feature>
<comment type="caution">
    <text evidence="2">The sequence shown here is derived from an EMBL/GenBank/DDBJ whole genome shotgun (WGS) entry which is preliminary data.</text>
</comment>
<dbReference type="AlphaFoldDB" id="A0A4Z2E2A1"/>
<reference evidence="2 3" key="1">
    <citation type="submission" date="2019-03" db="EMBL/GenBank/DDBJ databases">
        <title>First draft genome of Liparis tanakae, snailfish: a comprehensive survey of snailfish specific genes.</title>
        <authorList>
            <person name="Kim W."/>
            <person name="Song I."/>
            <person name="Jeong J.-H."/>
            <person name="Kim D."/>
            <person name="Kim S."/>
            <person name="Ryu S."/>
            <person name="Song J.Y."/>
            <person name="Lee S.K."/>
        </authorList>
    </citation>
    <scope>NUCLEOTIDE SEQUENCE [LARGE SCALE GENOMIC DNA]</scope>
    <source>
        <tissue evidence="2">Muscle</tissue>
    </source>
</reference>
<evidence type="ECO:0000256" key="1">
    <source>
        <dbReference type="SAM" id="MobiDB-lite"/>
    </source>
</evidence>
<gene>
    <name evidence="2" type="ORF">EYF80_067384</name>
</gene>